<feature type="compositionally biased region" description="Basic residues" evidence="2">
    <location>
        <begin position="370"/>
        <end position="382"/>
    </location>
</feature>
<dbReference type="GO" id="GO:0008270">
    <property type="term" value="F:zinc ion binding"/>
    <property type="evidence" value="ECO:0007669"/>
    <property type="project" value="UniProtKB-KW"/>
</dbReference>
<organism evidence="4 5">
    <name type="scientific">Striga hermonthica</name>
    <name type="common">Purple witchweed</name>
    <name type="synonym">Buchnera hermonthica</name>
    <dbReference type="NCBI Taxonomy" id="68872"/>
    <lineage>
        <taxon>Eukaryota</taxon>
        <taxon>Viridiplantae</taxon>
        <taxon>Streptophyta</taxon>
        <taxon>Embryophyta</taxon>
        <taxon>Tracheophyta</taxon>
        <taxon>Spermatophyta</taxon>
        <taxon>Magnoliopsida</taxon>
        <taxon>eudicotyledons</taxon>
        <taxon>Gunneridae</taxon>
        <taxon>Pentapetalae</taxon>
        <taxon>asterids</taxon>
        <taxon>lamiids</taxon>
        <taxon>Lamiales</taxon>
        <taxon>Orobanchaceae</taxon>
        <taxon>Buchnereae</taxon>
        <taxon>Striga</taxon>
    </lineage>
</organism>
<dbReference type="EMBL" id="CACSLK010027842">
    <property type="protein sequence ID" value="CAA0833793.1"/>
    <property type="molecule type" value="Genomic_DNA"/>
</dbReference>
<feature type="non-terminal residue" evidence="4">
    <location>
        <position position="419"/>
    </location>
</feature>
<evidence type="ECO:0000313" key="5">
    <source>
        <dbReference type="Proteomes" id="UP001153555"/>
    </source>
</evidence>
<dbReference type="OrthoDB" id="1750606at2759"/>
<dbReference type="InterPro" id="IPR040256">
    <property type="entry name" value="At4g02000-like"/>
</dbReference>
<gene>
    <name evidence="4" type="ORF">SHERM_29049</name>
</gene>
<dbReference type="Pfam" id="PF14111">
    <property type="entry name" value="DUF4283"/>
    <property type="match status" value="1"/>
</dbReference>
<evidence type="ECO:0000256" key="1">
    <source>
        <dbReference type="PROSITE-ProRule" id="PRU00047"/>
    </source>
</evidence>
<name>A0A9N7NR57_STRHE</name>
<keyword evidence="1" id="KW-0863">Zinc-finger</keyword>
<reference evidence="4" key="1">
    <citation type="submission" date="2019-12" db="EMBL/GenBank/DDBJ databases">
        <authorList>
            <person name="Scholes J."/>
        </authorList>
    </citation>
    <scope>NUCLEOTIDE SEQUENCE</scope>
</reference>
<feature type="region of interest" description="Disordered" evidence="2">
    <location>
        <begin position="265"/>
        <end position="312"/>
    </location>
</feature>
<evidence type="ECO:0000256" key="2">
    <source>
        <dbReference type="SAM" id="MobiDB-lite"/>
    </source>
</evidence>
<feature type="domain" description="CCHC-type" evidence="3">
    <location>
        <begin position="221"/>
        <end position="234"/>
    </location>
</feature>
<dbReference type="Pfam" id="PF14392">
    <property type="entry name" value="zf-CCHC_4"/>
    <property type="match status" value="1"/>
</dbReference>
<accession>A0A9N7NR57</accession>
<dbReference type="AlphaFoldDB" id="A0A9N7NR57"/>
<dbReference type="PANTHER" id="PTHR31286">
    <property type="entry name" value="GLYCINE-RICH CELL WALL STRUCTURAL PROTEIN 1.8-LIKE"/>
    <property type="match status" value="1"/>
</dbReference>
<dbReference type="PANTHER" id="PTHR31286:SF178">
    <property type="entry name" value="DUF4283 DOMAIN-CONTAINING PROTEIN"/>
    <property type="match status" value="1"/>
</dbReference>
<keyword evidence="5" id="KW-1185">Reference proteome</keyword>
<dbReference type="PROSITE" id="PS50158">
    <property type="entry name" value="ZF_CCHC"/>
    <property type="match status" value="1"/>
</dbReference>
<dbReference type="InterPro" id="IPR025836">
    <property type="entry name" value="Zn_knuckle_CX2CX4HX4C"/>
</dbReference>
<dbReference type="InterPro" id="IPR001878">
    <property type="entry name" value="Znf_CCHC"/>
</dbReference>
<feature type="region of interest" description="Disordered" evidence="2">
    <location>
        <begin position="363"/>
        <end position="383"/>
    </location>
</feature>
<proteinExistence type="predicted"/>
<feature type="compositionally biased region" description="Basic and acidic residues" evidence="2">
    <location>
        <begin position="294"/>
        <end position="306"/>
    </location>
</feature>
<protein>
    <recommendedName>
        <fullName evidence="3">CCHC-type domain-containing protein</fullName>
    </recommendedName>
</protein>
<evidence type="ECO:0000313" key="4">
    <source>
        <dbReference type="EMBL" id="CAA0833793.1"/>
    </source>
</evidence>
<keyword evidence="1" id="KW-0479">Metal-binding</keyword>
<keyword evidence="1" id="KW-0862">Zinc</keyword>
<feature type="region of interest" description="Disordered" evidence="2">
    <location>
        <begin position="400"/>
        <end position="419"/>
    </location>
</feature>
<dbReference type="Proteomes" id="UP001153555">
    <property type="component" value="Unassembled WGS sequence"/>
</dbReference>
<comment type="caution">
    <text evidence="4">The sequence shown here is derived from an EMBL/GenBank/DDBJ whole genome shotgun (WGS) entry which is preliminary data.</text>
</comment>
<dbReference type="InterPro" id="IPR025558">
    <property type="entry name" value="DUF4283"/>
</dbReference>
<evidence type="ECO:0000259" key="3">
    <source>
        <dbReference type="PROSITE" id="PS50158"/>
    </source>
</evidence>
<sequence length="419" mass="47671">LSLPFQSLRSDQFQMEQELSDRMIKIKLSDKEGDEVELLDTDIALGLHECQLSLIGKSYGEKRINFNGLKTTLSGIWITKEPFTIKNLGGNKFQFLFQNEEDKEKILNGKTWSFDGQYLLLKNWDPTNLDFQKEEEVIKIWVQIINLPLHWISADSGLKIGRKIGRVLDVLLPGAGNSNGQIMKILVELKLSEPLLRGTNIKQGSENRWLDFRYESIQGFCYYCGLIGHSDRNCSFKKKDILNNVLKVGQFGDWLRASSIIPFGHRNPSSNNSESQDDDQDVIKSPKTSFDKSVIGDKTSDQEVIREQSLSPNQQLVETHPVDSNTNLVSANISKEMYPPEREVQENQQLLDSHLIEVTVLPSSSENKSKIRQRKSYTRKPKSGALMISEAMVVDTEMDKFSIPNQKKRGLEDENSNVS</sequence>
<dbReference type="GO" id="GO:0003676">
    <property type="term" value="F:nucleic acid binding"/>
    <property type="evidence" value="ECO:0007669"/>
    <property type="project" value="InterPro"/>
</dbReference>
<feature type="non-terminal residue" evidence="4">
    <location>
        <position position="1"/>
    </location>
</feature>